<evidence type="ECO:0000313" key="2">
    <source>
        <dbReference type="Proteomes" id="UP000789525"/>
    </source>
</evidence>
<sequence length="195" mass="22714">MANTRETYDSIIVHLPFPPTITAEELLNSKSSKRYRKNGKRRSKVCNSFMVFRAEFYKALKRTHPVLPQSIVSRLASRSWRIQHEEVKKEYVRIARELDRLFLLESEEKSNSPFQTPLIGGESDGLPLETNERNESPFRTPLIALDFLNPTAQPTNYPQFPGEYIQLFEENTNNANIQYTTDPLYMTPHYPSFQP</sequence>
<proteinExistence type="predicted"/>
<feature type="non-terminal residue" evidence="1">
    <location>
        <position position="195"/>
    </location>
</feature>
<dbReference type="EMBL" id="CAJVPT010004549">
    <property type="protein sequence ID" value="CAG8509340.1"/>
    <property type="molecule type" value="Genomic_DNA"/>
</dbReference>
<keyword evidence="2" id="KW-1185">Reference proteome</keyword>
<reference evidence="1" key="1">
    <citation type="submission" date="2021-06" db="EMBL/GenBank/DDBJ databases">
        <authorList>
            <person name="Kallberg Y."/>
            <person name="Tangrot J."/>
            <person name="Rosling A."/>
        </authorList>
    </citation>
    <scope>NUCLEOTIDE SEQUENCE</scope>
    <source>
        <strain evidence="1">CL356</strain>
    </source>
</reference>
<comment type="caution">
    <text evidence="1">The sequence shown here is derived from an EMBL/GenBank/DDBJ whole genome shotgun (WGS) entry which is preliminary data.</text>
</comment>
<gene>
    <name evidence="1" type="ORF">ACOLOM_LOCUS3148</name>
</gene>
<protein>
    <submittedName>
        <fullName evidence="1">5050_t:CDS:1</fullName>
    </submittedName>
</protein>
<accession>A0ACA9L3K6</accession>
<dbReference type="Proteomes" id="UP000789525">
    <property type="component" value="Unassembled WGS sequence"/>
</dbReference>
<evidence type="ECO:0000313" key="1">
    <source>
        <dbReference type="EMBL" id="CAG8509340.1"/>
    </source>
</evidence>
<organism evidence="1 2">
    <name type="scientific">Acaulospora colombiana</name>
    <dbReference type="NCBI Taxonomy" id="27376"/>
    <lineage>
        <taxon>Eukaryota</taxon>
        <taxon>Fungi</taxon>
        <taxon>Fungi incertae sedis</taxon>
        <taxon>Mucoromycota</taxon>
        <taxon>Glomeromycotina</taxon>
        <taxon>Glomeromycetes</taxon>
        <taxon>Diversisporales</taxon>
        <taxon>Acaulosporaceae</taxon>
        <taxon>Acaulospora</taxon>
    </lineage>
</organism>
<name>A0ACA9L3K6_9GLOM</name>